<evidence type="ECO:0000256" key="1">
    <source>
        <dbReference type="SAM" id="Phobius"/>
    </source>
</evidence>
<dbReference type="OrthoDB" id="9974757at2"/>
<evidence type="ECO:0000313" key="3">
    <source>
        <dbReference type="Proteomes" id="UP000251995"/>
    </source>
</evidence>
<keyword evidence="3" id="KW-1185">Reference proteome</keyword>
<organism evidence="2 3">
    <name type="scientific">Acidipropionibacterium virtanenii</name>
    <dbReference type="NCBI Taxonomy" id="2057246"/>
    <lineage>
        <taxon>Bacteria</taxon>
        <taxon>Bacillati</taxon>
        <taxon>Actinomycetota</taxon>
        <taxon>Actinomycetes</taxon>
        <taxon>Propionibacteriales</taxon>
        <taxon>Propionibacteriaceae</taxon>
        <taxon>Acidipropionibacterium</taxon>
    </lineage>
</organism>
<dbReference type="AlphaFoldDB" id="A0A344URC0"/>
<dbReference type="RefSeq" id="WP_114043927.1">
    <property type="nucleotide sequence ID" value="NZ_CP025198.1"/>
</dbReference>
<feature type="transmembrane region" description="Helical" evidence="1">
    <location>
        <begin position="114"/>
        <end position="132"/>
    </location>
</feature>
<proteinExistence type="predicted"/>
<accession>A0A344URC0</accession>
<protein>
    <submittedName>
        <fullName evidence="2">Uncharacterized protein</fullName>
    </submittedName>
</protein>
<keyword evidence="1" id="KW-0472">Membrane</keyword>
<reference evidence="2 3" key="1">
    <citation type="submission" date="2017-12" db="EMBL/GenBank/DDBJ databases">
        <title>The whole genome sequence of the Acidipropionibacterium virtanenii sp. nov. type strain JS278.</title>
        <authorList>
            <person name="Laine P."/>
            <person name="Deptula P."/>
            <person name="Varmanen P."/>
            <person name="Auvinen P."/>
        </authorList>
    </citation>
    <scope>NUCLEOTIDE SEQUENCE [LARGE SCALE GENOMIC DNA]</scope>
    <source>
        <strain evidence="2 3">JS278</strain>
    </source>
</reference>
<dbReference type="Proteomes" id="UP000251995">
    <property type="component" value="Chromosome"/>
</dbReference>
<keyword evidence="1" id="KW-0812">Transmembrane</keyword>
<dbReference type="KEGG" id="acij:JS278_00627"/>
<evidence type="ECO:0000313" key="2">
    <source>
        <dbReference type="EMBL" id="AXE37818.1"/>
    </source>
</evidence>
<name>A0A344URC0_9ACTN</name>
<gene>
    <name evidence="2" type="ORF">JS278_00627</name>
</gene>
<feature type="transmembrane region" description="Helical" evidence="1">
    <location>
        <begin position="70"/>
        <end position="94"/>
    </location>
</feature>
<sequence>MTNPEITRHFSRPQTVDIHGVSNSPGAWALMHDLGDESSDEFIMVPIRFFTGISRDLVSGVTLMRRRVGIALLLLLGVALRLSGVTGVGGSLVWLHARSGNHAAGLTAGTRDGIIALAAASLVALVTGGILARRVRPRRRRRLAHA</sequence>
<keyword evidence="1" id="KW-1133">Transmembrane helix</keyword>
<dbReference type="EMBL" id="CP025198">
    <property type="protein sequence ID" value="AXE37818.1"/>
    <property type="molecule type" value="Genomic_DNA"/>
</dbReference>